<sequence>MKTRMEISMYTSVTNIIPDLNEQAKISGCILSHVYSYFYSSIFLLSAIFNFTTNPITDIVDKEKKAVEKFELNYKETSEFDTCNAIWKMITH</sequence>
<dbReference type="GO" id="GO:0051983">
    <property type="term" value="P:regulation of chromosome segregation"/>
    <property type="evidence" value="ECO:0007669"/>
    <property type="project" value="InterPro"/>
</dbReference>
<evidence type="ECO:0000313" key="1">
    <source>
        <dbReference type="EMBL" id="KAK1426941.1"/>
    </source>
</evidence>
<dbReference type="PANTHER" id="PTHR35730:SF2">
    <property type="entry name" value="KINETOCHORE PROTEIN SPC24 HOMOLOG-RELATED"/>
    <property type="match status" value="1"/>
</dbReference>
<protein>
    <submittedName>
        <fullName evidence="1">Uncharacterized protein</fullName>
    </submittedName>
</protein>
<accession>A0AAD8KTJ0</accession>
<name>A0AAD8KTJ0_TARER</name>
<gene>
    <name evidence="1" type="ORF">QVD17_15622</name>
</gene>
<reference evidence="1" key="1">
    <citation type="journal article" date="2023" name="bioRxiv">
        <title>Improved chromosome-level genome assembly for marigold (Tagetes erecta).</title>
        <authorList>
            <person name="Jiang F."/>
            <person name="Yuan L."/>
            <person name="Wang S."/>
            <person name="Wang H."/>
            <person name="Xu D."/>
            <person name="Wang A."/>
            <person name="Fan W."/>
        </authorList>
    </citation>
    <scope>NUCLEOTIDE SEQUENCE</scope>
    <source>
        <strain evidence="1">WSJ</strain>
        <tissue evidence="1">Leaf</tissue>
    </source>
</reference>
<organism evidence="1 2">
    <name type="scientific">Tagetes erecta</name>
    <name type="common">African marigold</name>
    <dbReference type="NCBI Taxonomy" id="13708"/>
    <lineage>
        <taxon>Eukaryota</taxon>
        <taxon>Viridiplantae</taxon>
        <taxon>Streptophyta</taxon>
        <taxon>Embryophyta</taxon>
        <taxon>Tracheophyta</taxon>
        <taxon>Spermatophyta</taxon>
        <taxon>Magnoliopsida</taxon>
        <taxon>eudicotyledons</taxon>
        <taxon>Gunneridae</taxon>
        <taxon>Pentapetalae</taxon>
        <taxon>asterids</taxon>
        <taxon>campanulids</taxon>
        <taxon>Asterales</taxon>
        <taxon>Asteraceae</taxon>
        <taxon>Asteroideae</taxon>
        <taxon>Heliantheae alliance</taxon>
        <taxon>Tageteae</taxon>
        <taxon>Tagetes</taxon>
    </lineage>
</organism>
<dbReference type="EMBL" id="JAUHHV010000004">
    <property type="protein sequence ID" value="KAK1426941.1"/>
    <property type="molecule type" value="Genomic_DNA"/>
</dbReference>
<dbReference type="Gene3D" id="3.30.160.570">
    <property type="entry name" value="Ncd80 complex, Spc24 subunit"/>
    <property type="match status" value="1"/>
</dbReference>
<proteinExistence type="predicted"/>
<dbReference type="PANTHER" id="PTHR35730">
    <property type="entry name" value="KINETOCHORE PROTEIN SPC24 HOMOLOG-RELATED"/>
    <property type="match status" value="1"/>
</dbReference>
<evidence type="ECO:0000313" key="2">
    <source>
        <dbReference type="Proteomes" id="UP001229421"/>
    </source>
</evidence>
<dbReference type="AlphaFoldDB" id="A0AAD8KTJ0"/>
<comment type="caution">
    <text evidence="1">The sequence shown here is derived from an EMBL/GenBank/DDBJ whole genome shotgun (WGS) entry which is preliminary data.</text>
</comment>
<dbReference type="Proteomes" id="UP001229421">
    <property type="component" value="Unassembled WGS sequence"/>
</dbReference>
<keyword evidence="2" id="KW-1185">Reference proteome</keyword>
<dbReference type="InterPro" id="IPR044951">
    <property type="entry name" value="SPC24-like"/>
</dbReference>